<dbReference type="GO" id="GO:0140662">
    <property type="term" value="F:ATP-dependent protein folding chaperone"/>
    <property type="evidence" value="ECO:0007669"/>
    <property type="project" value="InterPro"/>
</dbReference>
<dbReference type="EMBL" id="FJOG01000045">
    <property type="protein sequence ID" value="CZR67541.1"/>
    <property type="molecule type" value="Genomic_DNA"/>
</dbReference>
<sequence>MDSNEESASSLAAHTLSCRNEFSKMSSDVDNTWARDQMAQFNMWTANIGVLAKGHQSLAYRLKDIPEIVALILQLLCALEKNLVRNQITIDNLVKDDRVLESKKDLSLDDCRSRCSSTSSYDFASDSESEPEQTEAALPNSRVAAQEIIDRLHRLSAIIRRSGAHHRQVRIKHFLEKRKNIEVHDMIKRLARQKVEFLFPKAESFLHERIAESIAKRRSRFLYIKQHQQKVSTQNIHISPRIPKAMPAEVDVEPIPNLPHPVEKRDLESPLIFGNSTVGQSVLSATVDTKLDLKRLRIARNERPETVISVSISQGGYPKPPKMPAGAISFECLYCRLEYPAEEARESLWQQHLVKDFEPYFCLFKDCKDPFEPSDSFNTWIAHMHEYHMLPRWHCMSPHQDPKSFSRVQEFEDHIRTHDENIADNLLATLTKHSVSRDTQIFQSCPFCGGLPHELVSKFPDQTTGDAQLALQKHVRDDLLKIALILPPIPDMDEEDGQVGGSSALGPRESVLGSKEATIFPETHCDLKGRETPCDCRDEKKNSSSNWSTTADTVVPFWTALDPKLFFKSSEPKSFDDPAWRPESQPHVSELGGEWEFCDFRKPHYNELDDPIILHLIDQVSLRTSVPQALMDDLNRAVDAPNMAVEAIPAAAASKIIIAVDFGTTCSSLGYIHTSEPEGKIIRVWPDSVQTTEWVPTTIEYDEDDPTSYKWGYQLEDDERKHEWFKLGLNPTLQLTGLAQKYKSHTARPMVRGEECERLVTDYLKGLKGHAEQYVRDEWGPEIVPKNRKPQYIITVPAVWSEKAQATIRQCAESAGMGNRNNIQTITELEAAGIYALKSMKLSLKVDDTFVLCDAGGGTVELISYTVAELGKIPLIHEAAPGSGGLCGSTFLNRIFDAYLTQKFANYGEWDSVYHQDAMHKFEVRVKREFNGDLRRSIFVPAPSLSANPALGIANGQVEITGIELHTIFEPVIAEILALVNAQIKATRPKVITAVLLAGRFGRSEYLKKKIQEEVGDTRVITIENGGTAIVRGALIRGLAERIPKLATSWKAGWTGAGKRPTSLSTLRYHSPITITDMLIDDTLNELESTKFAAKKELTKWGNKRSDYKDDNKPVPLETEKNFTACETKFDDAKKNHEAALEDFCRKLLAPRHVRFFNQKWQEIGAKSSLGRLISDITGVPEAVLLVPPKKKIQEFPIAARISWIAKRHTTRIEDMSYSLLGILNINMPMLYGEGQKAFLRLQEEIIKKYNDLSIFAWNGAATASGFMPILAASPASFVINPIDHQAEIPAASKLPQEKLPTVTAPSLFSISLCKLDLASALRRARISSFALRSFSKGSEKHR</sequence>
<feature type="compositionally biased region" description="Low complexity" evidence="3">
    <location>
        <begin position="114"/>
        <end position="124"/>
    </location>
</feature>
<gene>
    <name evidence="5" type="ORF">PAC_17440</name>
</gene>
<feature type="region of interest" description="Disordered" evidence="3">
    <location>
        <begin position="114"/>
        <end position="139"/>
    </location>
</feature>
<dbReference type="CDD" id="cd10170">
    <property type="entry name" value="ASKHA_NBD_HSP70"/>
    <property type="match status" value="1"/>
</dbReference>
<dbReference type="SUPFAM" id="SSF53067">
    <property type="entry name" value="Actin-like ATPase domain"/>
    <property type="match status" value="2"/>
</dbReference>
<accession>A0A1L7XR54</accession>
<dbReference type="STRING" id="576137.A0A1L7XR54"/>
<keyword evidence="2" id="KW-0067">ATP-binding</keyword>
<dbReference type="OrthoDB" id="2963168at2759"/>
<proteinExistence type="predicted"/>
<dbReference type="Pfam" id="PF26640">
    <property type="entry name" value="DUF8212"/>
    <property type="match status" value="1"/>
</dbReference>
<protein>
    <recommendedName>
        <fullName evidence="4">DUF8212 domain-containing protein</fullName>
    </recommendedName>
</protein>
<name>A0A1L7XR54_9HELO</name>
<keyword evidence="6" id="KW-1185">Reference proteome</keyword>
<dbReference type="GO" id="GO:0005524">
    <property type="term" value="F:ATP binding"/>
    <property type="evidence" value="ECO:0007669"/>
    <property type="project" value="UniProtKB-KW"/>
</dbReference>
<dbReference type="InterPro" id="IPR043129">
    <property type="entry name" value="ATPase_NBD"/>
</dbReference>
<dbReference type="Gene3D" id="3.90.640.10">
    <property type="entry name" value="Actin, Chain A, domain 4"/>
    <property type="match status" value="1"/>
</dbReference>
<dbReference type="InterPro" id="IPR058525">
    <property type="entry name" value="DUF8212"/>
</dbReference>
<dbReference type="PANTHER" id="PTHR14187:SF5">
    <property type="entry name" value="HEAT SHOCK 70 KDA PROTEIN 12A"/>
    <property type="match status" value="1"/>
</dbReference>
<reference evidence="5 6" key="1">
    <citation type="submission" date="2016-03" db="EMBL/GenBank/DDBJ databases">
        <authorList>
            <person name="Ploux O."/>
        </authorList>
    </citation>
    <scope>NUCLEOTIDE SEQUENCE [LARGE SCALE GENOMIC DNA]</scope>
    <source>
        <strain evidence="5 6">UAMH 11012</strain>
    </source>
</reference>
<dbReference type="Gene3D" id="3.30.420.40">
    <property type="match status" value="2"/>
</dbReference>
<dbReference type="Pfam" id="PF00012">
    <property type="entry name" value="HSP70"/>
    <property type="match status" value="1"/>
</dbReference>
<evidence type="ECO:0000313" key="5">
    <source>
        <dbReference type="EMBL" id="CZR67541.1"/>
    </source>
</evidence>
<evidence type="ECO:0000256" key="3">
    <source>
        <dbReference type="SAM" id="MobiDB-lite"/>
    </source>
</evidence>
<evidence type="ECO:0000313" key="6">
    <source>
        <dbReference type="Proteomes" id="UP000184330"/>
    </source>
</evidence>
<evidence type="ECO:0000259" key="4">
    <source>
        <dbReference type="Pfam" id="PF26640"/>
    </source>
</evidence>
<dbReference type="InterPro" id="IPR013126">
    <property type="entry name" value="Hsp_70_fam"/>
</dbReference>
<organism evidence="5 6">
    <name type="scientific">Phialocephala subalpina</name>
    <dbReference type="NCBI Taxonomy" id="576137"/>
    <lineage>
        <taxon>Eukaryota</taxon>
        <taxon>Fungi</taxon>
        <taxon>Dikarya</taxon>
        <taxon>Ascomycota</taxon>
        <taxon>Pezizomycotina</taxon>
        <taxon>Leotiomycetes</taxon>
        <taxon>Helotiales</taxon>
        <taxon>Mollisiaceae</taxon>
        <taxon>Phialocephala</taxon>
        <taxon>Phialocephala fortinii species complex</taxon>
    </lineage>
</organism>
<evidence type="ECO:0000256" key="2">
    <source>
        <dbReference type="ARBA" id="ARBA00022840"/>
    </source>
</evidence>
<keyword evidence="1" id="KW-0547">Nucleotide-binding</keyword>
<dbReference type="Proteomes" id="UP000184330">
    <property type="component" value="Unassembled WGS sequence"/>
</dbReference>
<feature type="domain" description="DUF8212" evidence="4">
    <location>
        <begin position="1237"/>
        <end position="1265"/>
    </location>
</feature>
<evidence type="ECO:0000256" key="1">
    <source>
        <dbReference type="ARBA" id="ARBA00022741"/>
    </source>
</evidence>
<dbReference type="PANTHER" id="PTHR14187">
    <property type="entry name" value="ALPHA KINASE/ELONGATION FACTOR 2 KINASE"/>
    <property type="match status" value="1"/>
</dbReference>